<evidence type="ECO:0000256" key="2">
    <source>
        <dbReference type="ARBA" id="ARBA00023315"/>
    </source>
</evidence>
<dbReference type="PANTHER" id="PTHR34069:SF2">
    <property type="entry name" value="BETA-KETOACYL-[ACYL-CARRIER-PROTEIN] SYNTHASE III"/>
    <property type="match status" value="1"/>
</dbReference>
<gene>
    <name evidence="4" type="ORF">EG240_08750</name>
</gene>
<reference evidence="4 5" key="1">
    <citation type="submission" date="2018-11" db="EMBL/GenBank/DDBJ databases">
        <title>Flavobacterium sp. nov., YIM 102701-2 draft genome.</title>
        <authorList>
            <person name="Li G."/>
            <person name="Jiang Y."/>
        </authorList>
    </citation>
    <scope>NUCLEOTIDE SEQUENCE [LARGE SCALE GENOMIC DNA]</scope>
    <source>
        <strain evidence="4 5">YIM 102701-2</strain>
    </source>
</reference>
<dbReference type="GO" id="GO:0016746">
    <property type="term" value="F:acyltransferase activity"/>
    <property type="evidence" value="ECO:0007669"/>
    <property type="project" value="UniProtKB-KW"/>
</dbReference>
<accession>A0A3P3W9D2</accession>
<dbReference type="Pfam" id="PF08541">
    <property type="entry name" value="ACP_syn_III_C"/>
    <property type="match status" value="1"/>
</dbReference>
<dbReference type="InterPro" id="IPR016039">
    <property type="entry name" value="Thiolase-like"/>
</dbReference>
<dbReference type="OrthoDB" id="2514738at2"/>
<dbReference type="RefSeq" id="WP_125019015.1">
    <property type="nucleotide sequence ID" value="NZ_RQVQ01000016.1"/>
</dbReference>
<evidence type="ECO:0000256" key="1">
    <source>
        <dbReference type="ARBA" id="ARBA00022679"/>
    </source>
</evidence>
<dbReference type="Proteomes" id="UP000275719">
    <property type="component" value="Unassembled WGS sequence"/>
</dbReference>
<dbReference type="GO" id="GO:0044550">
    <property type="term" value="P:secondary metabolite biosynthetic process"/>
    <property type="evidence" value="ECO:0007669"/>
    <property type="project" value="TreeGrafter"/>
</dbReference>
<keyword evidence="5" id="KW-1185">Reference proteome</keyword>
<dbReference type="Gene3D" id="3.40.47.10">
    <property type="match status" value="2"/>
</dbReference>
<evidence type="ECO:0000313" key="4">
    <source>
        <dbReference type="EMBL" id="RRJ90606.1"/>
    </source>
</evidence>
<name>A0A3P3W9D2_9FLAO</name>
<dbReference type="NCBIfam" id="NF005293">
    <property type="entry name" value="PRK06816.1"/>
    <property type="match status" value="1"/>
</dbReference>
<proteinExistence type="predicted"/>
<feature type="domain" description="Beta-ketoacyl-[acyl-carrier-protein] synthase III C-terminal" evidence="3">
    <location>
        <begin position="283"/>
        <end position="362"/>
    </location>
</feature>
<dbReference type="InterPro" id="IPR013747">
    <property type="entry name" value="ACP_syn_III_C"/>
</dbReference>
<organism evidence="4 5">
    <name type="scientific">Paenimyroides tangerinum</name>
    <dbReference type="NCBI Taxonomy" id="2488728"/>
    <lineage>
        <taxon>Bacteria</taxon>
        <taxon>Pseudomonadati</taxon>
        <taxon>Bacteroidota</taxon>
        <taxon>Flavobacteriia</taxon>
        <taxon>Flavobacteriales</taxon>
        <taxon>Flavobacteriaceae</taxon>
        <taxon>Paenimyroides</taxon>
    </lineage>
</organism>
<dbReference type="PANTHER" id="PTHR34069">
    <property type="entry name" value="3-OXOACYL-[ACYL-CARRIER-PROTEIN] SYNTHASE 3"/>
    <property type="match status" value="1"/>
</dbReference>
<evidence type="ECO:0000259" key="3">
    <source>
        <dbReference type="Pfam" id="PF08541"/>
    </source>
</evidence>
<sequence length="379" mass="42479">MLKEVYITKASKFLPNEPISNDEMELVLGKINNTPSKARRIVLRNNGIQSRYYAIDNQGNVTHSNADLTFLAISELFDDNFTSQDIEVLSCGTSTPDHLLPSHAAMVHGLLKNKSVELNSSSGVCNSGMNALKFGYLSVLSGSSNNAVCTGSERVSTWMMADKFEKEIENLNDLEQQPIIAFKKDFLRWMLSDGAAAFLLQNKSNPEELSLKIEWMDAYSYAHEIEACMYAGGDKLEDGSIKPWSDYKAEEWLTESVFSLKQDVKILDKHILTKGVESMKSAMDKHQITADQIDYFLPHISSNFFKKGLQDQLAEAGIVLEDEKWFMNLFKVGNVGSASIYLMLEELFNSGNLKKGQKILLSVPESGRFSYSYAYLTVC</sequence>
<dbReference type="CDD" id="cd00827">
    <property type="entry name" value="init_cond_enzymes"/>
    <property type="match status" value="1"/>
</dbReference>
<keyword evidence="2" id="KW-0012">Acyltransferase</keyword>
<comment type="caution">
    <text evidence="4">The sequence shown here is derived from an EMBL/GenBank/DDBJ whole genome shotgun (WGS) entry which is preliminary data.</text>
</comment>
<keyword evidence="1" id="KW-0808">Transferase</keyword>
<dbReference type="SUPFAM" id="SSF53901">
    <property type="entry name" value="Thiolase-like"/>
    <property type="match status" value="2"/>
</dbReference>
<evidence type="ECO:0000313" key="5">
    <source>
        <dbReference type="Proteomes" id="UP000275719"/>
    </source>
</evidence>
<dbReference type="EMBL" id="RQVQ01000016">
    <property type="protein sequence ID" value="RRJ90606.1"/>
    <property type="molecule type" value="Genomic_DNA"/>
</dbReference>
<protein>
    <submittedName>
        <fullName evidence="4">StlD/DarB family beta-ketosynthase</fullName>
    </submittedName>
</protein>
<dbReference type="AlphaFoldDB" id="A0A3P3W9D2"/>